<dbReference type="UniPathway" id="UPA00047">
    <property type="reaction ID" value="UER00055"/>
</dbReference>
<dbReference type="PANTHER" id="PTHR18968:SF13">
    <property type="entry name" value="ACETOLACTATE SYNTHASE CATALYTIC SUBUNIT, MITOCHONDRIAL"/>
    <property type="match status" value="1"/>
</dbReference>
<gene>
    <name evidence="12" type="primary">ILV2_1</name>
    <name evidence="12" type="ORF">ALECFALPRED_000710</name>
</gene>
<dbReference type="GO" id="GO:0009097">
    <property type="term" value="P:isoleucine biosynthetic process"/>
    <property type="evidence" value="ECO:0007669"/>
    <property type="project" value="UniProtKB-UniPathway"/>
</dbReference>
<dbReference type="GO" id="GO:0003984">
    <property type="term" value="F:acetolactate synthase activity"/>
    <property type="evidence" value="ECO:0007669"/>
    <property type="project" value="UniProtKB-EC"/>
</dbReference>
<evidence type="ECO:0000259" key="10">
    <source>
        <dbReference type="Pfam" id="PF02775"/>
    </source>
</evidence>
<keyword evidence="8" id="KW-0479">Metal-binding</keyword>
<dbReference type="UniPathway" id="UPA00049">
    <property type="reaction ID" value="UER00059"/>
</dbReference>
<evidence type="ECO:0000256" key="3">
    <source>
        <dbReference type="ARBA" id="ARBA00007812"/>
    </source>
</evidence>
<dbReference type="Gene3D" id="3.40.50.970">
    <property type="match status" value="2"/>
</dbReference>
<evidence type="ECO:0000259" key="9">
    <source>
        <dbReference type="Pfam" id="PF00205"/>
    </source>
</evidence>
<dbReference type="EC" id="2.2.1.6" evidence="4 8"/>
<dbReference type="PROSITE" id="PS00187">
    <property type="entry name" value="TPP_ENZYMES"/>
    <property type="match status" value="1"/>
</dbReference>
<dbReference type="Gene3D" id="3.40.50.1220">
    <property type="entry name" value="TPP-binding domain"/>
    <property type="match status" value="1"/>
</dbReference>
<dbReference type="Pfam" id="PF02776">
    <property type="entry name" value="TPP_enzyme_N"/>
    <property type="match status" value="1"/>
</dbReference>
<proteinExistence type="inferred from homology"/>
<keyword evidence="8" id="KW-0808">Transferase</keyword>
<feature type="domain" description="Thiamine pyrophosphate enzyme N-terminal TPP-binding" evidence="11">
    <location>
        <begin position="92"/>
        <end position="206"/>
    </location>
</feature>
<dbReference type="PANTHER" id="PTHR18968">
    <property type="entry name" value="THIAMINE PYROPHOSPHATE ENZYMES"/>
    <property type="match status" value="1"/>
</dbReference>
<feature type="domain" description="Thiamine pyrophosphate enzyme central" evidence="9">
    <location>
        <begin position="290"/>
        <end position="432"/>
    </location>
</feature>
<dbReference type="InterPro" id="IPR029035">
    <property type="entry name" value="DHS-like_NAD/FAD-binding_dom"/>
</dbReference>
<comment type="pathway">
    <text evidence="1 8">Amino-acid biosynthesis; L-isoleucine biosynthesis; L-isoleucine from 2-oxobutanoate: step 1/4.</text>
</comment>
<dbReference type="InterPro" id="IPR029061">
    <property type="entry name" value="THDP-binding"/>
</dbReference>
<evidence type="ECO:0000256" key="2">
    <source>
        <dbReference type="ARBA" id="ARBA00005025"/>
    </source>
</evidence>
<keyword evidence="8" id="KW-0460">Magnesium</keyword>
<comment type="cofactor">
    <cofactor evidence="8">
        <name>Mg(2+)</name>
        <dbReference type="ChEBI" id="CHEBI:18420"/>
    </cofactor>
    <text evidence="8">Binds 1 Mg(2+) ion per subunit.</text>
</comment>
<dbReference type="GO" id="GO:0005739">
    <property type="term" value="C:mitochondrion"/>
    <property type="evidence" value="ECO:0007669"/>
    <property type="project" value="TreeGrafter"/>
</dbReference>
<evidence type="ECO:0000313" key="13">
    <source>
        <dbReference type="Proteomes" id="UP000664203"/>
    </source>
</evidence>
<comment type="similarity">
    <text evidence="3 8">Belongs to the TPP enzyme family.</text>
</comment>
<dbReference type="InterPro" id="IPR011766">
    <property type="entry name" value="TPP_enzyme_TPP-bd"/>
</dbReference>
<evidence type="ECO:0000256" key="7">
    <source>
        <dbReference type="ARBA" id="ARBA00023304"/>
    </source>
</evidence>
<dbReference type="InterPro" id="IPR045229">
    <property type="entry name" value="TPP_enz"/>
</dbReference>
<evidence type="ECO:0000256" key="5">
    <source>
        <dbReference type="ARBA" id="ARBA00022605"/>
    </source>
</evidence>
<dbReference type="GO" id="GO:0050660">
    <property type="term" value="F:flavin adenine dinucleotide binding"/>
    <property type="evidence" value="ECO:0007669"/>
    <property type="project" value="InterPro"/>
</dbReference>
<evidence type="ECO:0000313" key="12">
    <source>
        <dbReference type="EMBL" id="CAF9943576.1"/>
    </source>
</evidence>
<protein>
    <recommendedName>
        <fullName evidence="4 8">Acetolactate synthase</fullName>
        <ecNumber evidence="4 8">2.2.1.6</ecNumber>
    </recommendedName>
</protein>
<accession>A0A8H3PK68</accession>
<dbReference type="OrthoDB" id="16262at2759"/>
<comment type="catalytic activity">
    <reaction evidence="8">
        <text>2 pyruvate + H(+) = (2S)-2-acetolactate + CO2</text>
        <dbReference type="Rhea" id="RHEA:25249"/>
        <dbReference type="ChEBI" id="CHEBI:15361"/>
        <dbReference type="ChEBI" id="CHEBI:15378"/>
        <dbReference type="ChEBI" id="CHEBI:16526"/>
        <dbReference type="ChEBI" id="CHEBI:58476"/>
        <dbReference type="EC" id="2.2.1.6"/>
    </reaction>
</comment>
<feature type="domain" description="Thiamine pyrophosphate enzyme TPP-binding" evidence="10">
    <location>
        <begin position="496"/>
        <end position="578"/>
    </location>
</feature>
<evidence type="ECO:0000256" key="8">
    <source>
        <dbReference type="RuleBase" id="RU003591"/>
    </source>
</evidence>
<dbReference type="EMBL" id="CAJPDR010001121">
    <property type="protein sequence ID" value="CAF9943576.1"/>
    <property type="molecule type" value="Genomic_DNA"/>
</dbReference>
<dbReference type="Pfam" id="PF00205">
    <property type="entry name" value="TPP_enzyme_M"/>
    <property type="match status" value="1"/>
</dbReference>
<dbReference type="AlphaFoldDB" id="A0A8H3PK68"/>
<keyword evidence="6 8" id="KW-0786">Thiamine pyrophosphate</keyword>
<dbReference type="InterPro" id="IPR012001">
    <property type="entry name" value="Thiamin_PyroP_enz_TPP-bd_dom"/>
</dbReference>
<evidence type="ECO:0000259" key="11">
    <source>
        <dbReference type="Pfam" id="PF02776"/>
    </source>
</evidence>
<dbReference type="GO" id="GO:0009099">
    <property type="term" value="P:L-valine biosynthetic process"/>
    <property type="evidence" value="ECO:0007669"/>
    <property type="project" value="UniProtKB-UniPathway"/>
</dbReference>
<evidence type="ECO:0000256" key="4">
    <source>
        <dbReference type="ARBA" id="ARBA00013145"/>
    </source>
</evidence>
<keyword evidence="13" id="KW-1185">Reference proteome</keyword>
<dbReference type="Pfam" id="PF02775">
    <property type="entry name" value="TPP_enzyme_C"/>
    <property type="match status" value="1"/>
</dbReference>
<dbReference type="InterPro" id="IPR012000">
    <property type="entry name" value="Thiamin_PyroP_enz_cen_dom"/>
</dbReference>
<evidence type="ECO:0000256" key="6">
    <source>
        <dbReference type="ARBA" id="ARBA00023052"/>
    </source>
</evidence>
<dbReference type="SUPFAM" id="SSF52518">
    <property type="entry name" value="Thiamin diphosphate-binding fold (THDP-binding)"/>
    <property type="match status" value="2"/>
</dbReference>
<dbReference type="NCBIfam" id="TIGR00118">
    <property type="entry name" value="acolac_lg"/>
    <property type="match status" value="1"/>
</dbReference>
<name>A0A8H3PK68_9LECA</name>
<evidence type="ECO:0000256" key="1">
    <source>
        <dbReference type="ARBA" id="ARBA00004974"/>
    </source>
</evidence>
<keyword evidence="7 8" id="KW-0100">Branched-chain amino acid biosynthesis</keyword>
<dbReference type="InterPro" id="IPR012846">
    <property type="entry name" value="Acetolactate_synth_lsu"/>
</dbReference>
<dbReference type="FunFam" id="3.40.50.970:FF:000007">
    <property type="entry name" value="Acetolactate synthase"/>
    <property type="match status" value="1"/>
</dbReference>
<dbReference type="GO" id="GO:0000287">
    <property type="term" value="F:magnesium ion binding"/>
    <property type="evidence" value="ECO:0007669"/>
    <property type="project" value="UniProtKB-UniRule"/>
</dbReference>
<dbReference type="CDD" id="cd07035">
    <property type="entry name" value="TPP_PYR_POX_like"/>
    <property type="match status" value="1"/>
</dbReference>
<dbReference type="InterPro" id="IPR000399">
    <property type="entry name" value="TPP-bd_CS"/>
</dbReference>
<dbReference type="FunFam" id="3.40.50.1220:FF:000008">
    <property type="entry name" value="Acetolactate synthase"/>
    <property type="match status" value="1"/>
</dbReference>
<comment type="pathway">
    <text evidence="2 8">Amino-acid biosynthesis; L-valine biosynthesis; L-valine from pyruvate: step 1/4.</text>
</comment>
<dbReference type="SUPFAM" id="SSF52467">
    <property type="entry name" value="DHS-like NAD/FAD-binding domain"/>
    <property type="match status" value="1"/>
</dbReference>
<reference evidence="12" key="1">
    <citation type="submission" date="2021-03" db="EMBL/GenBank/DDBJ databases">
        <authorList>
            <person name="Tagirdzhanova G."/>
        </authorList>
    </citation>
    <scope>NUCLEOTIDE SEQUENCE</scope>
</reference>
<dbReference type="Proteomes" id="UP000664203">
    <property type="component" value="Unassembled WGS sequence"/>
</dbReference>
<keyword evidence="5 8" id="KW-0028">Amino-acid biosynthesis</keyword>
<organism evidence="12 13">
    <name type="scientific">Alectoria fallacina</name>
    <dbReference type="NCBI Taxonomy" id="1903189"/>
    <lineage>
        <taxon>Eukaryota</taxon>
        <taxon>Fungi</taxon>
        <taxon>Dikarya</taxon>
        <taxon>Ascomycota</taxon>
        <taxon>Pezizomycotina</taxon>
        <taxon>Lecanoromycetes</taxon>
        <taxon>OSLEUM clade</taxon>
        <taxon>Lecanoromycetidae</taxon>
        <taxon>Lecanorales</taxon>
        <taxon>Lecanorineae</taxon>
        <taxon>Parmeliaceae</taxon>
        <taxon>Alectoria</taxon>
    </lineage>
</organism>
<comment type="cofactor">
    <cofactor evidence="8">
        <name>thiamine diphosphate</name>
        <dbReference type="ChEBI" id="CHEBI:58937"/>
    </cofactor>
    <text evidence="8">Binds 1 thiamine pyrophosphate per subunit.</text>
</comment>
<comment type="caution">
    <text evidence="12">The sequence shown here is derived from an EMBL/GenBank/DDBJ whole genome shotgun (WGS) entry which is preliminary data.</text>
</comment>
<sequence>MISHRTARAISRHQRAFSATALTFYISPYRIALQDSQAKADAAKRGISTATQTVPQERPVPSPAFQQEPINNVQPLRNAPRQEMDDSFVGLSGGEIFHQMLIRQGVKHVFGYPGGAILPTFDAIYNSKHFEFILPRHEQGAGHMAEGYARVSGKPGVVLVTSGPGATNVVTPIQDALSDGVPLVVFCGQVPTSAIGSDAFQEADIIGITRACTKWNTMVKNVAELPKRMLEAFEIATSGRPGPVLIDLPKDMQASILREPIPMASTLPSRLSAASVTARAVAQNQVESAIRRVSRLVNLAKKPLIYAGQGILASSGPHLLRELADKGCIPVTTTVQGLGAFDECDEKSLHMLGMHGSPYANLAMQEADLIIALGARFDDRVTGNVAKFAPQARRAASEGVGGICHFEIMPKNINKVVQATEAVEGDVATNLALLLPHVKKVSSRPEWFSQIDDWKKRLPFAYEKETSDGLIKPQSVIEKLSKLTADIKDQTIITTGVGQHQMWTAQHFRWRHPRTMITSGGLGTMGFGLPAAIGCKVARPDALVIDIDGDASFSMTLTELSTMAQFDIGAKVIILNNVSQVQGIPVVL</sequence>
<dbReference type="GO" id="GO:0030976">
    <property type="term" value="F:thiamine pyrophosphate binding"/>
    <property type="evidence" value="ECO:0007669"/>
    <property type="project" value="UniProtKB-UniRule"/>
</dbReference>
<dbReference type="GO" id="GO:0005948">
    <property type="term" value="C:acetolactate synthase complex"/>
    <property type="evidence" value="ECO:0007669"/>
    <property type="project" value="TreeGrafter"/>
</dbReference>